<dbReference type="AlphaFoldDB" id="A0A1M5WKR1"/>
<protein>
    <submittedName>
        <fullName evidence="1">Predicted nucleotidyltransferase component of viral defense system</fullName>
    </submittedName>
</protein>
<accession>A0A1M5WKR1</accession>
<dbReference type="Gene3D" id="3.10.450.620">
    <property type="entry name" value="JHP933, nucleotidyltransferase-like core domain"/>
    <property type="match status" value="1"/>
</dbReference>
<sequence length="302" mass="35302">MSWYKEYRSQWEEIIRTVAAEEHRTTQMVEKDTIQSMFLLELSKCDLPFVFKGGTSLSKAYGLIDRFSEDIDLSMNRKPTESEKKRTKAVILEIADNLGLILSNPSDIQSRHSYNKYVFEYDSFFSDIPLELIVETSFYQEVYPVEVHAVNSFVGSFCLNRGIELPIPFDAAIVNIQVQSLERTFIDKVFAICDYRLQDMQDRDSRHLYDIAKLLQEIEIKSELSELVDKVREDRMKSKNNPAAQPEHDIQEMLKEIIESHFYESDYNNITKKLLYEDVSYEEAISKGIALVADMDIFKYNR</sequence>
<dbReference type="InterPro" id="IPR014942">
    <property type="entry name" value="AbiEii"/>
</dbReference>
<keyword evidence="2" id="KW-1185">Reference proteome</keyword>
<evidence type="ECO:0000313" key="1">
    <source>
        <dbReference type="EMBL" id="SHH88180.1"/>
    </source>
</evidence>
<name>A0A1M5WKR1_BUTFI</name>
<dbReference type="Proteomes" id="UP000184278">
    <property type="component" value="Unassembled WGS sequence"/>
</dbReference>
<dbReference type="OrthoDB" id="9780929at2"/>
<gene>
    <name evidence="1" type="ORF">SAMN02745229_01055</name>
</gene>
<dbReference type="Pfam" id="PF08843">
    <property type="entry name" value="AbiEii"/>
    <property type="match status" value="1"/>
</dbReference>
<organism evidence="1 2">
    <name type="scientific">Butyrivibrio fibrisolvens DSM 3071</name>
    <dbReference type="NCBI Taxonomy" id="1121131"/>
    <lineage>
        <taxon>Bacteria</taxon>
        <taxon>Bacillati</taxon>
        <taxon>Bacillota</taxon>
        <taxon>Clostridia</taxon>
        <taxon>Lachnospirales</taxon>
        <taxon>Lachnospiraceae</taxon>
        <taxon>Butyrivibrio</taxon>
    </lineage>
</organism>
<proteinExistence type="predicted"/>
<dbReference type="GO" id="GO:0016740">
    <property type="term" value="F:transferase activity"/>
    <property type="evidence" value="ECO:0007669"/>
    <property type="project" value="UniProtKB-KW"/>
</dbReference>
<reference evidence="2" key="1">
    <citation type="submission" date="2016-11" db="EMBL/GenBank/DDBJ databases">
        <authorList>
            <person name="Varghese N."/>
            <person name="Submissions S."/>
        </authorList>
    </citation>
    <scope>NUCLEOTIDE SEQUENCE [LARGE SCALE GENOMIC DNA]</scope>
    <source>
        <strain evidence="2">DSM 3071</strain>
    </source>
</reference>
<dbReference type="STRING" id="1121131.SAMN02745229_01055"/>
<dbReference type="RefSeq" id="WP_073386072.1">
    <property type="nucleotide sequence ID" value="NZ_FQXK01000008.1"/>
</dbReference>
<evidence type="ECO:0000313" key="2">
    <source>
        <dbReference type="Proteomes" id="UP000184278"/>
    </source>
</evidence>
<dbReference type="GeneID" id="89509513"/>
<keyword evidence="1" id="KW-0808">Transferase</keyword>
<dbReference type="EMBL" id="FQXK01000008">
    <property type="protein sequence ID" value="SHH88180.1"/>
    <property type="molecule type" value="Genomic_DNA"/>
</dbReference>